<feature type="compositionally biased region" description="Basic and acidic residues" evidence="5">
    <location>
        <begin position="1058"/>
        <end position="1071"/>
    </location>
</feature>
<dbReference type="Gene3D" id="3.40.50.300">
    <property type="entry name" value="P-loop containing nucleotide triphosphate hydrolases"/>
    <property type="match status" value="1"/>
</dbReference>
<proteinExistence type="inferred from homology"/>
<dbReference type="InterPro" id="IPR032675">
    <property type="entry name" value="LRR_dom_sf"/>
</dbReference>
<accession>A0AAU9NAM3</accession>
<organism evidence="7 8">
    <name type="scientific">Lactuca virosa</name>
    <dbReference type="NCBI Taxonomy" id="75947"/>
    <lineage>
        <taxon>Eukaryota</taxon>
        <taxon>Viridiplantae</taxon>
        <taxon>Streptophyta</taxon>
        <taxon>Embryophyta</taxon>
        <taxon>Tracheophyta</taxon>
        <taxon>Spermatophyta</taxon>
        <taxon>Magnoliopsida</taxon>
        <taxon>eudicotyledons</taxon>
        <taxon>Gunneridae</taxon>
        <taxon>Pentapetalae</taxon>
        <taxon>asterids</taxon>
        <taxon>campanulids</taxon>
        <taxon>Asterales</taxon>
        <taxon>Asteraceae</taxon>
        <taxon>Cichorioideae</taxon>
        <taxon>Cichorieae</taxon>
        <taxon>Lactucinae</taxon>
        <taxon>Lactuca</taxon>
    </lineage>
</organism>
<reference evidence="7 8" key="1">
    <citation type="submission" date="2022-01" db="EMBL/GenBank/DDBJ databases">
        <authorList>
            <person name="Xiong W."/>
            <person name="Schranz E."/>
        </authorList>
    </citation>
    <scope>NUCLEOTIDE SEQUENCE [LARGE SCALE GENOMIC DNA]</scope>
</reference>
<gene>
    <name evidence="7" type="ORF">LVIROSA_LOCUS21779</name>
</gene>
<comment type="caution">
    <text evidence="7">The sequence shown here is derived from an EMBL/GenBank/DDBJ whole genome shotgun (WGS) entry which is preliminary data.</text>
</comment>
<keyword evidence="8" id="KW-1185">Reference proteome</keyword>
<evidence type="ECO:0000256" key="2">
    <source>
        <dbReference type="ARBA" id="ARBA00022614"/>
    </source>
</evidence>
<dbReference type="PANTHER" id="PTHR33463:SF96">
    <property type="entry name" value="LEUCINE-RICH REPEAT DOMAIN, L DOMAIN-LIKE PROTEIN-RELATED"/>
    <property type="match status" value="1"/>
</dbReference>
<dbReference type="GO" id="GO:0043531">
    <property type="term" value="F:ADP binding"/>
    <property type="evidence" value="ECO:0007669"/>
    <property type="project" value="InterPro"/>
</dbReference>
<name>A0AAU9NAM3_9ASTR</name>
<comment type="similarity">
    <text evidence="1">Belongs to the disease resistance NB-LRR family.</text>
</comment>
<dbReference type="InterPro" id="IPR002182">
    <property type="entry name" value="NB-ARC"/>
</dbReference>
<dbReference type="SUPFAM" id="SSF52047">
    <property type="entry name" value="RNI-like"/>
    <property type="match status" value="4"/>
</dbReference>
<feature type="compositionally biased region" description="Acidic residues" evidence="5">
    <location>
        <begin position="1072"/>
        <end position="1083"/>
    </location>
</feature>
<dbReference type="InterPro" id="IPR003593">
    <property type="entry name" value="AAA+_ATPase"/>
</dbReference>
<evidence type="ECO:0000313" key="7">
    <source>
        <dbReference type="EMBL" id="CAH1435326.1"/>
    </source>
</evidence>
<dbReference type="InterPro" id="IPR027417">
    <property type="entry name" value="P-loop_NTPase"/>
</dbReference>
<dbReference type="Gene3D" id="3.80.10.10">
    <property type="entry name" value="Ribonuclease Inhibitor"/>
    <property type="match status" value="5"/>
</dbReference>
<dbReference type="InterPro" id="IPR057135">
    <property type="entry name" value="At4g27190-like_LRR"/>
</dbReference>
<evidence type="ECO:0000256" key="4">
    <source>
        <dbReference type="ARBA" id="ARBA00022840"/>
    </source>
</evidence>
<dbReference type="Pfam" id="PF00931">
    <property type="entry name" value="NB-ARC"/>
    <property type="match status" value="1"/>
</dbReference>
<evidence type="ECO:0000256" key="3">
    <source>
        <dbReference type="ARBA" id="ARBA00022821"/>
    </source>
</evidence>
<keyword evidence="3" id="KW-0611">Plant defense</keyword>
<dbReference type="Pfam" id="PF23247">
    <property type="entry name" value="LRR_RPS2"/>
    <property type="match status" value="6"/>
</dbReference>
<evidence type="ECO:0000256" key="5">
    <source>
        <dbReference type="SAM" id="MobiDB-lite"/>
    </source>
</evidence>
<keyword evidence="4" id="KW-0067">ATP-binding</keyword>
<dbReference type="PRINTS" id="PR00364">
    <property type="entry name" value="DISEASERSIST"/>
</dbReference>
<dbReference type="EMBL" id="CAKMRJ010004445">
    <property type="protein sequence ID" value="CAH1435326.1"/>
    <property type="molecule type" value="Genomic_DNA"/>
</dbReference>
<protein>
    <recommendedName>
        <fullName evidence="6">AAA+ ATPase domain-containing protein</fullName>
    </recommendedName>
</protein>
<dbReference type="GO" id="GO:0006952">
    <property type="term" value="P:defense response"/>
    <property type="evidence" value="ECO:0007669"/>
    <property type="project" value="UniProtKB-KW"/>
</dbReference>
<evidence type="ECO:0000256" key="1">
    <source>
        <dbReference type="ARBA" id="ARBA00008894"/>
    </source>
</evidence>
<dbReference type="SUPFAM" id="SSF52540">
    <property type="entry name" value="P-loop containing nucleoside triphosphate hydrolases"/>
    <property type="match status" value="1"/>
</dbReference>
<dbReference type="Proteomes" id="UP001157418">
    <property type="component" value="Unassembled WGS sequence"/>
</dbReference>
<sequence>MEAANEIMKQVIPILMIPINDYLRYIISCMKYVRNMCIKMTELKAARVGVEEHLTRNTSSHLEVPTNVDGWLKDVGKIIEKFEKVPSDVNSCFNLKIRHTVGRNAFNITEEIDSAMRRHSLITWTDHPIPLGRVLDSMKASTSAPSTEHDDFRSREVTFKEALKALGPNHKGHMVALCGMGGVGKTTMMKKIKNVVEKRKMFDYVVVAVIGEKTDPIALQKAVADYLHIELNESTKLARADKLCKWFKDNSDGGKKKFLVILDDVWQSVDLEDIGLSTPFPNQGVNFKVLLTSRKRDICTMMGVEADLILNVKVLEEEEAQKLFLRFVEISDQYHELHQIGVDIVKKCYGLPIVIKTMALTLRNKRKDSWKDALSRLEDHDTKNVANEVFEMSYRNLQDEETKAIFLLCGLFPEDFDIPTEELVRYGWGLNLFKKVYTIRKARTRSHACIERLLDSNLLIESNDIRCVKIHDLVRTFVLDMYCTVEHASIVNHGNMPGWTEYNMADSCNTISLTCKSMYGFEFPGDLKFPNLTVLKLMHGDKSLRFPQDFYQAMEKLRVISYDKMKYPLLPSSPQCSTNIRVLHLHECSLRMFDCSCIGKLLNLEVLSFFNSNIEWLPSTIGNLKKLRLLDLRYCDRLRIEQGVLKNLVKLEELYIGNTSAFTEANYNEMAERSNNLSTLEFEFFNNKSQVKNMSFENLERFKISVGCPLLIGNITESSHSYENTLQLVTKKGEVFDSNFNELFVKTEVLCLSIDGMNDLEDVKVKSTHPPQSFSFYNLRVLVVSKCIELRYLFKLCVANTLSSLEHLEICECDNMEELIHTGIGASEEETITFPKLKFLYLGGLPKLLGLCLNVNIIELPQLVELKLQGIPGFTSIYPQNKLETCSLLKEEVVIPNLETLQIDDMENLEEIWPCELSRGEKVKLREIELRNCDKLVNLFPHNPMSLLHHLEELNVKKCSSIESLFNIDLDCDGAIGPEDNNNLRNINAVELGKLREVWRIKGADNSRPLVRGFQAVERIYIRECERFRNVFTPITTNFDLGALLEILIYDCRENKENRGNHESEESRQEEEQTDILSEEETLQEGTNSISNGVFASCPIHSFHNLRKLVLEDYERVEVVFEIESPTSRELVTTHHNQNLILPNLEELNLRKMGNMSHVWKCNWNKFFALPKQQSQSPFHNLTTIYMYECKSIKYLFSPLIAELLSNLKEVMINECVGIEEVVSNRDDEDEEMTISTHTSTILFPQLDSLSLGYMNNLKCIGGGGAKDGSNEIYFNNTTTTTTFLHQFELSKAGGFSWSLCQYSREIIIEGCDALLSVIPCYAAGQMQKLQVLKISSCKGMKEVFENSGCDEGNGGIPRVNNTIMLLNLKILEISNCSSLEHIFTFSALESLRQLQELTIKYCKAMKVIVKKEEDEYGEQQTKTTLKASSSKEIVVFPRLTSIVLKDLPELLSEAGGVSWSLCQYSREIRIRNCDALSSVIPCYREGQMQKLQVLRIWSCDGMKEVFETKGTSSNKNKSGCEEGNGGIPRQDSFIMLPNLKILEIHNCGCLEHTFTFSALESLRQLEELMITYCKAMKVIVKKEENASSKEVVVFPRLKSIELVGLPKLEGFFLGKNEFRWPSLDDVTIKKCPQMSMFAPGGSTSPKLKYIKTSFGIYSVDNDGLNFQTTFPATSEGMPWSFHNLIELHVEHQFVNVKKIIPSSKLLKLQKLQKIHVGYCFGVEEVFETLEAAGRNGNSGSGSGFDESSQTTTTTLVNLPNLTQVELEWLPHLRHIWKRNQGTTFEYPNLTRVDINQCKKLKHVFTSSMAGGLLQLQELRILNCRHMEEVIGKDTNVVVEAEEFDGERNEILVLPRLKSLKLQDLPCLKGFSLGKEDFSFPLLDTLEIFNCPAITTFTKGNSATPQLKEIEINFGLFYAEEDINSSIIKIKQGNSKKTKSLINVK</sequence>
<feature type="region of interest" description="Disordered" evidence="5">
    <location>
        <begin position="1058"/>
        <end position="1083"/>
    </location>
</feature>
<keyword evidence="2" id="KW-0433">Leucine-rich repeat</keyword>
<evidence type="ECO:0000259" key="6">
    <source>
        <dbReference type="SMART" id="SM00382"/>
    </source>
</evidence>
<dbReference type="GO" id="GO:0005524">
    <property type="term" value="F:ATP binding"/>
    <property type="evidence" value="ECO:0007669"/>
    <property type="project" value="UniProtKB-KW"/>
</dbReference>
<feature type="domain" description="AAA+ ATPase" evidence="6">
    <location>
        <begin position="171"/>
        <end position="316"/>
    </location>
</feature>
<dbReference type="SMART" id="SM00382">
    <property type="entry name" value="AAA"/>
    <property type="match status" value="1"/>
</dbReference>
<dbReference type="InterPro" id="IPR042197">
    <property type="entry name" value="Apaf_helical"/>
</dbReference>
<dbReference type="Gene3D" id="1.10.8.430">
    <property type="entry name" value="Helical domain of apoptotic protease-activating factors"/>
    <property type="match status" value="1"/>
</dbReference>
<evidence type="ECO:0000313" key="8">
    <source>
        <dbReference type="Proteomes" id="UP001157418"/>
    </source>
</evidence>
<keyword evidence="4" id="KW-0547">Nucleotide-binding</keyword>
<dbReference type="InterPro" id="IPR050905">
    <property type="entry name" value="Plant_NBS-LRR"/>
</dbReference>
<dbReference type="PANTHER" id="PTHR33463">
    <property type="entry name" value="NB-ARC DOMAIN-CONTAINING PROTEIN-RELATED"/>
    <property type="match status" value="1"/>
</dbReference>